<keyword evidence="2" id="KW-1185">Reference proteome</keyword>
<dbReference type="Proteomes" id="UP001054252">
    <property type="component" value="Unassembled WGS sequence"/>
</dbReference>
<organism evidence="1 2">
    <name type="scientific">Rubroshorea leprosula</name>
    <dbReference type="NCBI Taxonomy" id="152421"/>
    <lineage>
        <taxon>Eukaryota</taxon>
        <taxon>Viridiplantae</taxon>
        <taxon>Streptophyta</taxon>
        <taxon>Embryophyta</taxon>
        <taxon>Tracheophyta</taxon>
        <taxon>Spermatophyta</taxon>
        <taxon>Magnoliopsida</taxon>
        <taxon>eudicotyledons</taxon>
        <taxon>Gunneridae</taxon>
        <taxon>Pentapetalae</taxon>
        <taxon>rosids</taxon>
        <taxon>malvids</taxon>
        <taxon>Malvales</taxon>
        <taxon>Dipterocarpaceae</taxon>
        <taxon>Rubroshorea</taxon>
    </lineage>
</organism>
<proteinExistence type="predicted"/>
<dbReference type="AlphaFoldDB" id="A0AAV5KNC0"/>
<reference evidence="1 2" key="1">
    <citation type="journal article" date="2021" name="Commun. Biol.">
        <title>The genome of Shorea leprosula (Dipterocarpaceae) highlights the ecological relevance of drought in aseasonal tropical rainforests.</title>
        <authorList>
            <person name="Ng K.K.S."/>
            <person name="Kobayashi M.J."/>
            <person name="Fawcett J.A."/>
            <person name="Hatakeyama M."/>
            <person name="Paape T."/>
            <person name="Ng C.H."/>
            <person name="Ang C.C."/>
            <person name="Tnah L.H."/>
            <person name="Lee C.T."/>
            <person name="Nishiyama T."/>
            <person name="Sese J."/>
            <person name="O'Brien M.J."/>
            <person name="Copetti D."/>
            <person name="Mohd Noor M.I."/>
            <person name="Ong R.C."/>
            <person name="Putra M."/>
            <person name="Sireger I.Z."/>
            <person name="Indrioko S."/>
            <person name="Kosugi Y."/>
            <person name="Izuno A."/>
            <person name="Isagi Y."/>
            <person name="Lee S.L."/>
            <person name="Shimizu K.K."/>
        </authorList>
    </citation>
    <scope>NUCLEOTIDE SEQUENCE [LARGE SCALE GENOMIC DNA]</scope>
    <source>
        <strain evidence="1">214</strain>
    </source>
</reference>
<accession>A0AAV5KNC0</accession>
<sequence>MYFSVCLPGSKTCENRAKNDLYAGIITACIETLSSDCSCSSLTTQVLCVL</sequence>
<dbReference type="EMBL" id="BPVZ01000071">
    <property type="protein sequence ID" value="GKV26103.1"/>
    <property type="molecule type" value="Genomic_DNA"/>
</dbReference>
<comment type="caution">
    <text evidence="1">The sequence shown here is derived from an EMBL/GenBank/DDBJ whole genome shotgun (WGS) entry which is preliminary data.</text>
</comment>
<protein>
    <submittedName>
        <fullName evidence="1">Uncharacterized protein</fullName>
    </submittedName>
</protein>
<evidence type="ECO:0000313" key="2">
    <source>
        <dbReference type="Proteomes" id="UP001054252"/>
    </source>
</evidence>
<name>A0AAV5KNC0_9ROSI</name>
<evidence type="ECO:0000313" key="1">
    <source>
        <dbReference type="EMBL" id="GKV26103.1"/>
    </source>
</evidence>
<gene>
    <name evidence="1" type="ORF">SLEP1_g35456</name>
</gene>